<evidence type="ECO:0000256" key="2">
    <source>
        <dbReference type="ARBA" id="ARBA00022448"/>
    </source>
</evidence>
<dbReference type="EMBL" id="JPEO01000003">
    <property type="protein sequence ID" value="KFZ38063.1"/>
    <property type="molecule type" value="Genomic_DNA"/>
</dbReference>
<evidence type="ECO:0000256" key="9">
    <source>
        <dbReference type="RuleBase" id="RU363032"/>
    </source>
</evidence>
<dbReference type="InterPro" id="IPR035906">
    <property type="entry name" value="MetI-like_sf"/>
</dbReference>
<feature type="transmembrane region" description="Helical" evidence="9">
    <location>
        <begin position="220"/>
        <end position="241"/>
    </location>
</feature>
<dbReference type="GO" id="GO:0055085">
    <property type="term" value="P:transmembrane transport"/>
    <property type="evidence" value="ECO:0007669"/>
    <property type="project" value="InterPro"/>
</dbReference>
<comment type="caution">
    <text evidence="11">The sequence shown here is derived from an EMBL/GenBank/DDBJ whole genome shotgun (WGS) entry which is preliminary data.</text>
</comment>
<keyword evidence="3" id="KW-1003">Cell membrane</keyword>
<evidence type="ECO:0000256" key="6">
    <source>
        <dbReference type="ARBA" id="ARBA00022989"/>
    </source>
</evidence>
<dbReference type="Pfam" id="PF12911">
    <property type="entry name" value="OppC_N"/>
    <property type="match status" value="1"/>
</dbReference>
<comment type="similarity">
    <text evidence="8">Belongs to the binding-protein-dependent transport system permease family. OppBC subfamily.</text>
</comment>
<evidence type="ECO:0000256" key="4">
    <source>
        <dbReference type="ARBA" id="ARBA00022519"/>
    </source>
</evidence>
<keyword evidence="7 9" id="KW-0472">Membrane</keyword>
<dbReference type="PANTHER" id="PTHR43386">
    <property type="entry name" value="OLIGOPEPTIDE TRANSPORT SYSTEM PERMEASE PROTEIN APPC"/>
    <property type="match status" value="1"/>
</dbReference>
<dbReference type="Proteomes" id="UP000029264">
    <property type="component" value="Unassembled WGS sequence"/>
</dbReference>
<dbReference type="RefSeq" id="WP_037440698.1">
    <property type="nucleotide sequence ID" value="NZ_JPEO01000003.1"/>
</dbReference>
<feature type="domain" description="ABC transmembrane type-1" evidence="10">
    <location>
        <begin position="95"/>
        <end position="284"/>
    </location>
</feature>
<organism evidence="11 12">
    <name type="scientific">Shewanella mangrovi</name>
    <dbReference type="NCBI Taxonomy" id="1515746"/>
    <lineage>
        <taxon>Bacteria</taxon>
        <taxon>Pseudomonadati</taxon>
        <taxon>Pseudomonadota</taxon>
        <taxon>Gammaproteobacteria</taxon>
        <taxon>Alteromonadales</taxon>
        <taxon>Shewanellaceae</taxon>
        <taxon>Shewanella</taxon>
    </lineage>
</organism>
<dbReference type="GO" id="GO:0005886">
    <property type="term" value="C:plasma membrane"/>
    <property type="evidence" value="ECO:0007669"/>
    <property type="project" value="UniProtKB-SubCell"/>
</dbReference>
<name>A0A094LS90_9GAMM</name>
<protein>
    <submittedName>
        <fullName evidence="11">Peptide ABC transporter permease</fullName>
    </submittedName>
</protein>
<keyword evidence="5 9" id="KW-0812">Transmembrane</keyword>
<evidence type="ECO:0000256" key="5">
    <source>
        <dbReference type="ARBA" id="ARBA00022692"/>
    </source>
</evidence>
<dbReference type="InterPro" id="IPR000515">
    <property type="entry name" value="MetI-like"/>
</dbReference>
<evidence type="ECO:0000256" key="7">
    <source>
        <dbReference type="ARBA" id="ARBA00023136"/>
    </source>
</evidence>
<evidence type="ECO:0000313" key="11">
    <source>
        <dbReference type="EMBL" id="KFZ38063.1"/>
    </source>
</evidence>
<dbReference type="SUPFAM" id="SSF161098">
    <property type="entry name" value="MetI-like"/>
    <property type="match status" value="1"/>
</dbReference>
<dbReference type="InterPro" id="IPR025966">
    <property type="entry name" value="OppC_N"/>
</dbReference>
<keyword evidence="2 9" id="KW-0813">Transport</keyword>
<dbReference type="STRING" id="1515746.HR45_06015"/>
<evidence type="ECO:0000256" key="8">
    <source>
        <dbReference type="ARBA" id="ARBA00024202"/>
    </source>
</evidence>
<dbReference type="eggNOG" id="COG4171">
    <property type="taxonomic scope" value="Bacteria"/>
</dbReference>
<dbReference type="Gene3D" id="1.10.3720.10">
    <property type="entry name" value="MetI-like"/>
    <property type="match status" value="1"/>
</dbReference>
<dbReference type="AlphaFoldDB" id="A0A094LS90"/>
<feature type="transmembrane region" description="Helical" evidence="9">
    <location>
        <begin position="261"/>
        <end position="284"/>
    </location>
</feature>
<dbReference type="InterPro" id="IPR050366">
    <property type="entry name" value="BP-dependent_transpt_permease"/>
</dbReference>
<dbReference type="Pfam" id="PF00528">
    <property type="entry name" value="BPD_transp_1"/>
    <property type="match status" value="1"/>
</dbReference>
<dbReference type="PROSITE" id="PS50928">
    <property type="entry name" value="ABC_TM1"/>
    <property type="match status" value="1"/>
</dbReference>
<gene>
    <name evidence="11" type="ORF">HR45_06015</name>
</gene>
<evidence type="ECO:0000256" key="3">
    <source>
        <dbReference type="ARBA" id="ARBA00022475"/>
    </source>
</evidence>
<sequence length="296" mass="31853">MGRTKLYLDDDIPSHGKRIWRLFAAKPQALAGLWGVVLLLLLAMFGDYIAPYAAEYQDQAALLMPPSWSNQGDVSHFLGTDDLGRDIFSRLLHGAQYTFGVAFSVVLTALIVGVVIGSISGMMRGLKSSILGHLLDALLSIPSLLMAILVVAVTGPGLENVFWAVGISLTPQFVRSIHQTVHDELQKEYVTAASLDGANALQIFWYVIMPNVWETVIIQTTLAMSAAILDIAALGFLNLGAQAPMPEWGAMVLQGLDNFLTSPWTVTIPGVAILLSVLSVNLVGDGLRSALAPMRN</sequence>
<evidence type="ECO:0000313" key="12">
    <source>
        <dbReference type="Proteomes" id="UP000029264"/>
    </source>
</evidence>
<dbReference type="CDD" id="cd06261">
    <property type="entry name" value="TM_PBP2"/>
    <property type="match status" value="1"/>
</dbReference>
<feature type="transmembrane region" description="Helical" evidence="9">
    <location>
        <begin position="97"/>
        <end position="119"/>
    </location>
</feature>
<feature type="transmembrane region" description="Helical" evidence="9">
    <location>
        <begin position="131"/>
        <end position="153"/>
    </location>
</feature>
<dbReference type="PANTHER" id="PTHR43386:SF5">
    <property type="entry name" value="PUTRESCINE EXPORT SYSTEM PERMEASE PROTEIN SAPC"/>
    <property type="match status" value="1"/>
</dbReference>
<evidence type="ECO:0000256" key="1">
    <source>
        <dbReference type="ARBA" id="ARBA00004429"/>
    </source>
</evidence>
<reference evidence="11 12" key="1">
    <citation type="submission" date="2014-06" db="EMBL/GenBank/DDBJ databases">
        <title>Shewanella sp. YQH10.</title>
        <authorList>
            <person name="Liu Y."/>
            <person name="Zeng R."/>
        </authorList>
    </citation>
    <scope>NUCLEOTIDE SEQUENCE [LARGE SCALE GENOMIC DNA]</scope>
    <source>
        <strain evidence="11 12">YQH10</strain>
    </source>
</reference>
<keyword evidence="6 9" id="KW-1133">Transmembrane helix</keyword>
<evidence type="ECO:0000259" key="10">
    <source>
        <dbReference type="PROSITE" id="PS50928"/>
    </source>
</evidence>
<keyword evidence="4" id="KW-0997">Cell inner membrane</keyword>
<dbReference type="OrthoDB" id="9805884at2"/>
<proteinExistence type="inferred from homology"/>
<keyword evidence="12" id="KW-1185">Reference proteome</keyword>
<feature type="transmembrane region" description="Helical" evidence="9">
    <location>
        <begin position="29"/>
        <end position="50"/>
    </location>
</feature>
<accession>A0A094LS90</accession>
<comment type="subcellular location">
    <subcellularLocation>
        <location evidence="1">Cell inner membrane</location>
        <topology evidence="1">Multi-pass membrane protein</topology>
    </subcellularLocation>
    <subcellularLocation>
        <location evidence="9">Cell membrane</location>
        <topology evidence="9">Multi-pass membrane protein</topology>
    </subcellularLocation>
</comment>